<evidence type="ECO:0000256" key="5">
    <source>
        <dbReference type="PIRNR" id="PIRNR039099"/>
    </source>
</evidence>
<dbReference type="OrthoDB" id="1708823at2759"/>
<organism evidence="8 9">
    <name type="scientific">Pterulicium gracile</name>
    <dbReference type="NCBI Taxonomy" id="1884261"/>
    <lineage>
        <taxon>Eukaryota</taxon>
        <taxon>Fungi</taxon>
        <taxon>Dikarya</taxon>
        <taxon>Basidiomycota</taxon>
        <taxon>Agaricomycotina</taxon>
        <taxon>Agaricomycetes</taxon>
        <taxon>Agaricomycetidae</taxon>
        <taxon>Agaricales</taxon>
        <taxon>Pleurotineae</taxon>
        <taxon>Pterulaceae</taxon>
        <taxon>Pterulicium</taxon>
    </lineage>
</organism>
<evidence type="ECO:0000256" key="6">
    <source>
        <dbReference type="SAM" id="MobiDB-lite"/>
    </source>
</evidence>
<dbReference type="InterPro" id="IPR045886">
    <property type="entry name" value="ThiF/MoeB/HesA"/>
</dbReference>
<dbReference type="Pfam" id="PF00899">
    <property type="entry name" value="ThiF"/>
    <property type="match status" value="1"/>
</dbReference>
<evidence type="ECO:0000256" key="3">
    <source>
        <dbReference type="ARBA" id="ARBA00015407"/>
    </source>
</evidence>
<dbReference type="Gene3D" id="3.40.50.12550">
    <property type="entry name" value="Ubiquitin-activating enzyme E1, inactive adenylation domain, subdomain 2"/>
    <property type="match status" value="1"/>
</dbReference>
<dbReference type="PANTHER" id="PTHR10953:SF29">
    <property type="entry name" value="NEDD8-ACTIVATING ENZYME E1 REGULATORY SUBUNIT"/>
    <property type="match status" value="1"/>
</dbReference>
<feature type="region of interest" description="Disordered" evidence="6">
    <location>
        <begin position="1"/>
        <end position="23"/>
    </location>
</feature>
<dbReference type="InterPro" id="IPR030667">
    <property type="entry name" value="APP-BP1"/>
</dbReference>
<feature type="compositionally biased region" description="Polar residues" evidence="6">
    <location>
        <begin position="9"/>
        <end position="19"/>
    </location>
</feature>
<comment type="similarity">
    <text evidence="2 5">Belongs to the ubiquitin-activating E1 family. ULA1 subfamily.</text>
</comment>
<accession>A0A5C3Q7L4</accession>
<evidence type="ECO:0000256" key="2">
    <source>
        <dbReference type="ARBA" id="ARBA00006868"/>
    </source>
</evidence>
<comment type="pathway">
    <text evidence="1 5">Protein modification; protein neddylation.</text>
</comment>
<feature type="domain" description="THIF-type NAD/FAD binding fold" evidence="7">
    <location>
        <begin position="27"/>
        <end position="142"/>
    </location>
</feature>
<dbReference type="InterPro" id="IPR035985">
    <property type="entry name" value="Ubiquitin-activating_enz"/>
</dbReference>
<evidence type="ECO:0000259" key="7">
    <source>
        <dbReference type="Pfam" id="PF00899"/>
    </source>
</evidence>
<dbReference type="Gene3D" id="3.40.50.720">
    <property type="entry name" value="NAD(P)-binding Rossmann-like Domain"/>
    <property type="match status" value="1"/>
</dbReference>
<evidence type="ECO:0000256" key="1">
    <source>
        <dbReference type="ARBA" id="ARBA00005032"/>
    </source>
</evidence>
<name>A0A5C3Q7L4_9AGAR</name>
<dbReference type="GO" id="GO:0005737">
    <property type="term" value="C:cytoplasm"/>
    <property type="evidence" value="ECO:0007669"/>
    <property type="project" value="TreeGrafter"/>
</dbReference>
<sequence length="528" mass="58562">MHDSESQDIETATTVLESQPDSKTRRYDRQLRLWAASGQRALENSRVLLLSGSATSASILKNLVLPGIGHFTILDDSLVTPRDAGNNFFLEGDSSIGKPRAEEVVRLLLELNDQVEGKADLRNVKNVVEEDPEYIKSFTLVIAHNLDLELLRKLSNLLWGSETDPALMVVSSAGFMAEFSIQFYEHCVMESHSDAVPSLRMDKPFSSLLEYTDGLDFQSMDPTDHSHLPYVVILVRALQTWKQSHDGSPPKSYAEKQEFKQHVLDMRLKLDEENFEEAEAQAYRCAIATTVPSEISSLFSHPALSAPLTPTSPPFFLLLAALKKFTEQPPHVLPLTSTLPDMRADTKNYIHLQKLYKKQADDEKTAFKGYLKEVLGGEEGVVEDAMVDTFVKNVHQLKILKGKKWGALDKEKTLLAQELSNAPNHASTHLAMSALLHYHAQSPDTDPTLEQLRTVAHSLVGQDVQLPEEFDVVAGEIARTPTAELPNTAAFLGGMVAQEAIKMITKQYVPITGYCVIDLVETSTAIVG</sequence>
<dbReference type="SUPFAM" id="SSF69572">
    <property type="entry name" value="Activating enzymes of the ubiquitin-like proteins"/>
    <property type="match status" value="1"/>
</dbReference>
<dbReference type="GO" id="GO:0019781">
    <property type="term" value="F:NEDD8 activating enzyme activity"/>
    <property type="evidence" value="ECO:0007669"/>
    <property type="project" value="UniProtKB-UniRule"/>
</dbReference>
<protein>
    <recommendedName>
        <fullName evidence="3 5">NEDD8-activating enzyme E1 regulatory subunit</fullName>
    </recommendedName>
</protein>
<gene>
    <name evidence="8" type="ORF">BDV98DRAFT_574141</name>
</gene>
<dbReference type="STRING" id="1884261.A0A5C3Q7L4"/>
<comment type="function">
    <text evidence="5">Regulatory subunit of the dimeric UBA3-ULA1 E1 enzyme.</text>
</comment>
<dbReference type="InterPro" id="IPR000594">
    <property type="entry name" value="ThiF_NAD_FAD-bd"/>
</dbReference>
<dbReference type="AlphaFoldDB" id="A0A5C3Q7L4"/>
<dbReference type="UniPathway" id="UPA00885"/>
<reference evidence="8 9" key="1">
    <citation type="journal article" date="2019" name="Nat. Ecol. Evol.">
        <title>Megaphylogeny resolves global patterns of mushroom evolution.</title>
        <authorList>
            <person name="Varga T."/>
            <person name="Krizsan K."/>
            <person name="Foldi C."/>
            <person name="Dima B."/>
            <person name="Sanchez-Garcia M."/>
            <person name="Sanchez-Ramirez S."/>
            <person name="Szollosi G.J."/>
            <person name="Szarkandi J.G."/>
            <person name="Papp V."/>
            <person name="Albert L."/>
            <person name="Andreopoulos W."/>
            <person name="Angelini C."/>
            <person name="Antonin V."/>
            <person name="Barry K.W."/>
            <person name="Bougher N.L."/>
            <person name="Buchanan P."/>
            <person name="Buyck B."/>
            <person name="Bense V."/>
            <person name="Catcheside P."/>
            <person name="Chovatia M."/>
            <person name="Cooper J."/>
            <person name="Damon W."/>
            <person name="Desjardin D."/>
            <person name="Finy P."/>
            <person name="Geml J."/>
            <person name="Haridas S."/>
            <person name="Hughes K."/>
            <person name="Justo A."/>
            <person name="Karasinski D."/>
            <person name="Kautmanova I."/>
            <person name="Kiss B."/>
            <person name="Kocsube S."/>
            <person name="Kotiranta H."/>
            <person name="LaButti K.M."/>
            <person name="Lechner B.E."/>
            <person name="Liimatainen K."/>
            <person name="Lipzen A."/>
            <person name="Lukacs Z."/>
            <person name="Mihaltcheva S."/>
            <person name="Morgado L.N."/>
            <person name="Niskanen T."/>
            <person name="Noordeloos M.E."/>
            <person name="Ohm R.A."/>
            <person name="Ortiz-Santana B."/>
            <person name="Ovrebo C."/>
            <person name="Racz N."/>
            <person name="Riley R."/>
            <person name="Savchenko A."/>
            <person name="Shiryaev A."/>
            <person name="Soop K."/>
            <person name="Spirin V."/>
            <person name="Szebenyi C."/>
            <person name="Tomsovsky M."/>
            <person name="Tulloss R.E."/>
            <person name="Uehling J."/>
            <person name="Grigoriev I.V."/>
            <person name="Vagvolgyi C."/>
            <person name="Papp T."/>
            <person name="Martin F.M."/>
            <person name="Miettinen O."/>
            <person name="Hibbett D.S."/>
            <person name="Nagy L.G."/>
        </authorList>
    </citation>
    <scope>NUCLEOTIDE SEQUENCE [LARGE SCALE GENOMIC DNA]</scope>
    <source>
        <strain evidence="8 9">CBS 309.79</strain>
    </source>
</reference>
<evidence type="ECO:0000313" key="9">
    <source>
        <dbReference type="Proteomes" id="UP000305067"/>
    </source>
</evidence>
<keyword evidence="9" id="KW-1185">Reference proteome</keyword>
<dbReference type="PANTHER" id="PTHR10953">
    <property type="entry name" value="UBIQUITIN-ACTIVATING ENZYME E1"/>
    <property type="match status" value="1"/>
</dbReference>
<proteinExistence type="inferred from homology"/>
<dbReference type="GO" id="GO:0045116">
    <property type="term" value="P:protein neddylation"/>
    <property type="evidence" value="ECO:0007669"/>
    <property type="project" value="UniProtKB-UniRule"/>
</dbReference>
<evidence type="ECO:0000313" key="8">
    <source>
        <dbReference type="EMBL" id="TFK97751.1"/>
    </source>
</evidence>
<dbReference type="Proteomes" id="UP000305067">
    <property type="component" value="Unassembled WGS sequence"/>
</dbReference>
<keyword evidence="4 5" id="KW-0833">Ubl conjugation pathway</keyword>
<dbReference type="EMBL" id="ML178845">
    <property type="protein sequence ID" value="TFK97751.1"/>
    <property type="molecule type" value="Genomic_DNA"/>
</dbReference>
<dbReference type="FunFam" id="3.40.50.720:FF:000475">
    <property type="entry name" value="NEDD8-activating enzyme E1 regulatory subunit"/>
    <property type="match status" value="1"/>
</dbReference>
<dbReference type="PIRSF" id="PIRSF039099">
    <property type="entry name" value="APP-BP1"/>
    <property type="match status" value="1"/>
</dbReference>
<evidence type="ECO:0000256" key="4">
    <source>
        <dbReference type="ARBA" id="ARBA00022786"/>
    </source>
</evidence>